<evidence type="ECO:0000256" key="1">
    <source>
        <dbReference type="SAM" id="MobiDB-lite"/>
    </source>
</evidence>
<evidence type="ECO:0000313" key="3">
    <source>
        <dbReference type="Proteomes" id="UP000243488"/>
    </source>
</evidence>
<dbReference type="AlphaFoldDB" id="A0A1V0B5Y7"/>
<name>A0A1V0B5Y7_9GAMM</name>
<dbReference type="STRING" id="1931241.BVH74_11550"/>
<reference evidence="2 3" key="1">
    <citation type="submission" date="2017-03" db="EMBL/GenBank/DDBJ databases">
        <title>Complete genome sequence of the novel DNRA strain Pseudomonas sp. S-6-2 isolated from Chinese polluted river sediment. Journal of Biotechnology.</title>
        <authorList>
            <person name="Li J."/>
            <person name="Xiang F."/>
            <person name="Wang L."/>
            <person name="Xi L."/>
            <person name="Liu J."/>
        </authorList>
    </citation>
    <scope>NUCLEOTIDE SEQUENCE [LARGE SCALE GENOMIC DNA]</scope>
    <source>
        <strain evidence="2 3">S-6-2</strain>
    </source>
</reference>
<sequence>MVIGGLLILISIGFINHSLERARLERARQVADLNARLNVCDTVSIQLPGQFMSPELKSLLLRLEVQLLEQLVKVDRKNDSPGKRLDSTRQQLSSAEPEINNPPLKVTSEAQAKDVRLMLENLHKLLTQAHKDGLIDKPALQRWSAQIRQFLINTALELFQSLAEQAMRQGKPRLAKLQYERAISYLQKHNNPAYTEHLQRLKHQHQQAEQLAAQHEHTSSDDNTELAAGLKAMEESDEAWKKKAVYDD</sequence>
<feature type="region of interest" description="Disordered" evidence="1">
    <location>
        <begin position="211"/>
        <end position="248"/>
    </location>
</feature>
<organism evidence="2 3">
    <name type="scientific">Halopseudomonas phragmitis</name>
    <dbReference type="NCBI Taxonomy" id="1931241"/>
    <lineage>
        <taxon>Bacteria</taxon>
        <taxon>Pseudomonadati</taxon>
        <taxon>Pseudomonadota</taxon>
        <taxon>Gammaproteobacteria</taxon>
        <taxon>Pseudomonadales</taxon>
        <taxon>Pseudomonadaceae</taxon>
        <taxon>Halopseudomonas</taxon>
    </lineage>
</organism>
<feature type="region of interest" description="Disordered" evidence="1">
    <location>
        <begin position="78"/>
        <end position="106"/>
    </location>
</feature>
<dbReference type="Proteomes" id="UP000243488">
    <property type="component" value="Chromosome"/>
</dbReference>
<protein>
    <submittedName>
        <fullName evidence="2">Uncharacterized protein</fullName>
    </submittedName>
</protein>
<evidence type="ECO:0000313" key="2">
    <source>
        <dbReference type="EMBL" id="AQZ95348.1"/>
    </source>
</evidence>
<feature type="compositionally biased region" description="Basic and acidic residues" evidence="1">
    <location>
        <begin position="78"/>
        <end position="87"/>
    </location>
</feature>
<keyword evidence="3" id="KW-1185">Reference proteome</keyword>
<gene>
    <name evidence="2" type="ORF">BVH74_11550</name>
</gene>
<dbReference type="KEGG" id="ppha:BVH74_11550"/>
<dbReference type="EMBL" id="CP020100">
    <property type="protein sequence ID" value="AQZ95348.1"/>
    <property type="molecule type" value="Genomic_DNA"/>
</dbReference>
<accession>A0A1V0B5Y7</accession>
<feature type="compositionally biased region" description="Basic and acidic residues" evidence="1">
    <location>
        <begin position="232"/>
        <end position="248"/>
    </location>
</feature>
<proteinExistence type="predicted"/>